<sequence length="158" mass="18241">MYLGSLIQVIPPPVLSVLCADLKKAKGDFMACVWELHDCKCIMGDMPPIEDLLDPPEEQEDVDSKEMDHWSEGDKGYVEQRWDATGQMRLADVDEEEEEEPYKVNYSKVLEATRFLSEVCTNHGDFDNSFDLGKYLQRFTEKLIREQEDSKQQVNIDS</sequence>
<protein>
    <submittedName>
        <fullName evidence="1">Uncharacterized protein</fullName>
    </submittedName>
</protein>
<evidence type="ECO:0000313" key="1">
    <source>
        <dbReference type="EMBL" id="KAK7453254.1"/>
    </source>
</evidence>
<name>A0ABR1J7D2_9AGAR</name>
<gene>
    <name evidence="1" type="ORF">VKT23_011930</name>
</gene>
<accession>A0ABR1J7D2</accession>
<organism evidence="1 2">
    <name type="scientific">Marasmiellus scandens</name>
    <dbReference type="NCBI Taxonomy" id="2682957"/>
    <lineage>
        <taxon>Eukaryota</taxon>
        <taxon>Fungi</taxon>
        <taxon>Dikarya</taxon>
        <taxon>Basidiomycota</taxon>
        <taxon>Agaricomycotina</taxon>
        <taxon>Agaricomycetes</taxon>
        <taxon>Agaricomycetidae</taxon>
        <taxon>Agaricales</taxon>
        <taxon>Marasmiineae</taxon>
        <taxon>Omphalotaceae</taxon>
        <taxon>Marasmiellus</taxon>
    </lineage>
</organism>
<comment type="caution">
    <text evidence="1">The sequence shown here is derived from an EMBL/GenBank/DDBJ whole genome shotgun (WGS) entry which is preliminary data.</text>
</comment>
<dbReference type="Proteomes" id="UP001498398">
    <property type="component" value="Unassembled WGS sequence"/>
</dbReference>
<keyword evidence="2" id="KW-1185">Reference proteome</keyword>
<reference evidence="1 2" key="1">
    <citation type="submission" date="2024-01" db="EMBL/GenBank/DDBJ databases">
        <title>A draft genome for the cacao thread blight pathogen Marasmiellus scandens.</title>
        <authorList>
            <person name="Baruah I.K."/>
            <person name="Leung J."/>
            <person name="Bukari Y."/>
            <person name="Amoako-Attah I."/>
            <person name="Meinhardt L.W."/>
            <person name="Bailey B.A."/>
            <person name="Cohen S.P."/>
        </authorList>
    </citation>
    <scope>NUCLEOTIDE SEQUENCE [LARGE SCALE GENOMIC DNA]</scope>
    <source>
        <strain evidence="1 2">GH-19</strain>
    </source>
</reference>
<dbReference type="EMBL" id="JBANRG010000027">
    <property type="protein sequence ID" value="KAK7453254.1"/>
    <property type="molecule type" value="Genomic_DNA"/>
</dbReference>
<proteinExistence type="predicted"/>
<evidence type="ECO:0000313" key="2">
    <source>
        <dbReference type="Proteomes" id="UP001498398"/>
    </source>
</evidence>